<evidence type="ECO:0000256" key="4">
    <source>
        <dbReference type="ARBA" id="ARBA00022552"/>
    </source>
</evidence>
<organism evidence="6 7">
    <name type="scientific">Phyllostomus discolor</name>
    <name type="common">pale spear-nosed bat</name>
    <dbReference type="NCBI Taxonomy" id="89673"/>
    <lineage>
        <taxon>Eukaryota</taxon>
        <taxon>Metazoa</taxon>
        <taxon>Chordata</taxon>
        <taxon>Craniata</taxon>
        <taxon>Vertebrata</taxon>
        <taxon>Euteleostomi</taxon>
        <taxon>Mammalia</taxon>
        <taxon>Eutheria</taxon>
        <taxon>Laurasiatheria</taxon>
        <taxon>Chiroptera</taxon>
        <taxon>Yangochiroptera</taxon>
        <taxon>Phyllostomidae</taxon>
        <taxon>Phyllostominae</taxon>
        <taxon>Phyllostomus</taxon>
    </lineage>
</organism>
<proteinExistence type="inferred from homology"/>
<dbReference type="Proteomes" id="UP000664940">
    <property type="component" value="Unassembled WGS sequence"/>
</dbReference>
<evidence type="ECO:0000256" key="2">
    <source>
        <dbReference type="ARBA" id="ARBA00006524"/>
    </source>
</evidence>
<accession>A0A834DQ14</accession>
<dbReference type="EMBL" id="JABVXQ010000009">
    <property type="protein sequence ID" value="KAF6091720.1"/>
    <property type="molecule type" value="Genomic_DNA"/>
</dbReference>
<comment type="function">
    <text evidence="1">May be involved in 20S pre-rRNA processing.</text>
</comment>
<dbReference type="Pfam" id="PF10273">
    <property type="entry name" value="WGG"/>
    <property type="match status" value="1"/>
</dbReference>
<evidence type="ECO:0000256" key="5">
    <source>
        <dbReference type="SAM" id="MobiDB-lite"/>
    </source>
</evidence>
<keyword evidence="4" id="KW-0698">rRNA processing</keyword>
<name>A0A834DQ14_9CHIR</name>
<dbReference type="PANTHER" id="PTHR21250">
    <property type="entry name" value="PRE-RRNA-PROCESSING PROTEIN TSR2 HOMOLOG"/>
    <property type="match status" value="1"/>
</dbReference>
<evidence type="ECO:0000313" key="7">
    <source>
        <dbReference type="Proteomes" id="UP000664940"/>
    </source>
</evidence>
<reference evidence="6 7" key="1">
    <citation type="journal article" date="2020" name="Nature">
        <title>Six reference-quality genomes reveal evolution of bat adaptations.</title>
        <authorList>
            <person name="Jebb D."/>
            <person name="Huang Z."/>
            <person name="Pippel M."/>
            <person name="Hughes G.M."/>
            <person name="Lavrichenko K."/>
            <person name="Devanna P."/>
            <person name="Winkler S."/>
            <person name="Jermiin L.S."/>
            <person name="Skirmuntt E.C."/>
            <person name="Katzourakis A."/>
            <person name="Burkitt-Gray L."/>
            <person name="Ray D.A."/>
            <person name="Sullivan K.A.M."/>
            <person name="Roscito J.G."/>
            <person name="Kirilenko B.M."/>
            <person name="Davalos L.M."/>
            <person name="Corthals A.P."/>
            <person name="Power M.L."/>
            <person name="Jones G."/>
            <person name="Ransome R.D."/>
            <person name="Dechmann D.K.N."/>
            <person name="Locatelli A.G."/>
            <person name="Puechmaille S.J."/>
            <person name="Fedrigo O."/>
            <person name="Jarvis E.D."/>
            <person name="Hiller M."/>
            <person name="Vernes S.C."/>
            <person name="Myers E.W."/>
            <person name="Teeling E.C."/>
        </authorList>
    </citation>
    <scope>NUCLEOTIDE SEQUENCE [LARGE SCALE GENOMIC DNA]</scope>
    <source>
        <strain evidence="6">Bat1K_MPI-CBG_1</strain>
    </source>
</reference>
<comment type="similarity">
    <text evidence="2">Belongs to the TSR2 family.</text>
</comment>
<sequence length="200" mass="21769">MMAGAGEDLRALFGAGVRAALEAWPALQIAVENGFGGVHSQEKAEWLGGAVEEYFFRNADLELDEVEDFLGELMTNEFDTVVEDGSLPQVSQQLNTMFHHFQRGDGTALKEMASSITQRKCRVRATTLTTARETDEDDADSVEDMEVKGLPLGWGDVTATNDGAAADGVCPQPESSGPDSQTIKEEDIVEDGWTIVRRKK</sequence>
<evidence type="ECO:0000256" key="1">
    <source>
        <dbReference type="ARBA" id="ARBA00002210"/>
    </source>
</evidence>
<dbReference type="GO" id="GO:0006364">
    <property type="term" value="P:rRNA processing"/>
    <property type="evidence" value="ECO:0007669"/>
    <property type="project" value="UniProtKB-KW"/>
</dbReference>
<protein>
    <recommendedName>
        <fullName evidence="3">Pre-rRNA-processing protein TSR2 homolog</fullName>
    </recommendedName>
</protein>
<dbReference type="AlphaFoldDB" id="A0A834DQ14"/>
<evidence type="ECO:0000313" key="6">
    <source>
        <dbReference type="EMBL" id="KAF6091720.1"/>
    </source>
</evidence>
<feature type="region of interest" description="Disordered" evidence="5">
    <location>
        <begin position="152"/>
        <end position="200"/>
    </location>
</feature>
<gene>
    <name evidence="6" type="ORF">HJG60_019674</name>
</gene>
<dbReference type="InterPro" id="IPR019398">
    <property type="entry name" value="Pre-rRNA_process_TSR2"/>
</dbReference>
<comment type="caution">
    <text evidence="6">The sequence shown here is derived from an EMBL/GenBank/DDBJ whole genome shotgun (WGS) entry which is preliminary data.</text>
</comment>
<evidence type="ECO:0000256" key="3">
    <source>
        <dbReference type="ARBA" id="ARBA00017551"/>
    </source>
</evidence>